<sequence length="253" mass="27773">MAHLSTDDGYQLWTEVTGDGPPVVLVHGGPGWWDVFQDLALPGFRLHRWDQRGCGRSDRRGPYTLERFVADLETVRQSTGHAKVVLMGHSWGAALALQYAGVHLDHISRLVLVSSTGLDGPPSSYRRRVAEILAREPSDDPWIARISTGFADRSTALDHANRLNTPRFEPNQLCADALLAALRAVPDRAEACRRIAGPTLLIHGAEDLRPPAVTDSLLKALPNAERVVLDGVAHYPWIEDPDGFQKAVQAFVS</sequence>
<dbReference type="PANTHER" id="PTHR43798:SF31">
    <property type="entry name" value="AB HYDROLASE SUPERFAMILY PROTEIN YCLE"/>
    <property type="match status" value="1"/>
</dbReference>
<dbReference type="Proteomes" id="UP000294508">
    <property type="component" value="Unassembled WGS sequence"/>
</dbReference>
<dbReference type="SUPFAM" id="SSF53474">
    <property type="entry name" value="alpha/beta-Hydrolases"/>
    <property type="match status" value="1"/>
</dbReference>
<dbReference type="AlphaFoldDB" id="A0A4R2HJX1"/>
<gene>
    <name evidence="4" type="ORF">EV652_105127</name>
</gene>
<evidence type="ECO:0000256" key="1">
    <source>
        <dbReference type="ARBA" id="ARBA00010088"/>
    </source>
</evidence>
<dbReference type="InterPro" id="IPR050266">
    <property type="entry name" value="AB_hydrolase_sf"/>
</dbReference>
<protein>
    <submittedName>
        <fullName evidence="4">Proline iminopeptidase</fullName>
    </submittedName>
</protein>
<dbReference type="PRINTS" id="PR00793">
    <property type="entry name" value="PROAMNOPTASE"/>
</dbReference>
<evidence type="ECO:0000259" key="3">
    <source>
        <dbReference type="Pfam" id="PF00561"/>
    </source>
</evidence>
<dbReference type="OrthoDB" id="9785847at2"/>
<dbReference type="Pfam" id="PF00561">
    <property type="entry name" value="Abhydrolase_1"/>
    <property type="match status" value="1"/>
</dbReference>
<dbReference type="PANTHER" id="PTHR43798">
    <property type="entry name" value="MONOACYLGLYCEROL LIPASE"/>
    <property type="match status" value="1"/>
</dbReference>
<dbReference type="InterPro" id="IPR000073">
    <property type="entry name" value="AB_hydrolase_1"/>
</dbReference>
<dbReference type="GO" id="GO:0006508">
    <property type="term" value="P:proteolysis"/>
    <property type="evidence" value="ECO:0007669"/>
    <property type="project" value="InterPro"/>
</dbReference>
<keyword evidence="2" id="KW-0378">Hydrolase</keyword>
<dbReference type="RefSeq" id="WP_132209820.1">
    <property type="nucleotide sequence ID" value="NZ_SLWN01000005.1"/>
</dbReference>
<comment type="caution">
    <text evidence="4">The sequence shown here is derived from an EMBL/GenBank/DDBJ whole genome shotgun (WGS) entry which is preliminary data.</text>
</comment>
<dbReference type="EMBL" id="SLWN01000005">
    <property type="protein sequence ID" value="TCO30133.1"/>
    <property type="molecule type" value="Genomic_DNA"/>
</dbReference>
<comment type="similarity">
    <text evidence="1">Belongs to the peptidase S33 family.</text>
</comment>
<keyword evidence="5" id="KW-1185">Reference proteome</keyword>
<evidence type="ECO:0000256" key="2">
    <source>
        <dbReference type="ARBA" id="ARBA00022801"/>
    </source>
</evidence>
<dbReference type="GO" id="GO:0004177">
    <property type="term" value="F:aminopeptidase activity"/>
    <property type="evidence" value="ECO:0007669"/>
    <property type="project" value="UniProtKB-EC"/>
</dbReference>
<accession>A0A4R2HJX1</accession>
<dbReference type="InterPro" id="IPR002410">
    <property type="entry name" value="Peptidase_S33"/>
</dbReference>
<dbReference type="GO" id="GO:0016020">
    <property type="term" value="C:membrane"/>
    <property type="evidence" value="ECO:0007669"/>
    <property type="project" value="TreeGrafter"/>
</dbReference>
<evidence type="ECO:0000313" key="4">
    <source>
        <dbReference type="EMBL" id="TCO30133.1"/>
    </source>
</evidence>
<proteinExistence type="inferred from homology"/>
<name>A0A4R2HJX1_9ACTN</name>
<dbReference type="InterPro" id="IPR029058">
    <property type="entry name" value="AB_hydrolase_fold"/>
</dbReference>
<dbReference type="PRINTS" id="PR00111">
    <property type="entry name" value="ABHYDROLASE"/>
</dbReference>
<evidence type="ECO:0000313" key="5">
    <source>
        <dbReference type="Proteomes" id="UP000294508"/>
    </source>
</evidence>
<organism evidence="4 5">
    <name type="scientific">Kribbella steppae</name>
    <dbReference type="NCBI Taxonomy" id="2512223"/>
    <lineage>
        <taxon>Bacteria</taxon>
        <taxon>Bacillati</taxon>
        <taxon>Actinomycetota</taxon>
        <taxon>Actinomycetes</taxon>
        <taxon>Propionibacteriales</taxon>
        <taxon>Kribbellaceae</taxon>
        <taxon>Kribbella</taxon>
    </lineage>
</organism>
<reference evidence="4 5" key="1">
    <citation type="journal article" date="2015" name="Stand. Genomic Sci.">
        <title>Genomic Encyclopedia of Bacterial and Archaeal Type Strains, Phase III: the genomes of soil and plant-associated and newly described type strains.</title>
        <authorList>
            <person name="Whitman W.B."/>
            <person name="Woyke T."/>
            <person name="Klenk H.P."/>
            <person name="Zhou Y."/>
            <person name="Lilburn T.G."/>
            <person name="Beck B.J."/>
            <person name="De Vos P."/>
            <person name="Vandamme P."/>
            <person name="Eisen J.A."/>
            <person name="Garrity G."/>
            <person name="Hugenholtz P."/>
            <person name="Kyrpides N.C."/>
        </authorList>
    </citation>
    <scope>NUCLEOTIDE SEQUENCE [LARGE SCALE GENOMIC DNA]</scope>
    <source>
        <strain evidence="4 5">VKM Ac-2572</strain>
    </source>
</reference>
<feature type="domain" description="AB hydrolase-1" evidence="3">
    <location>
        <begin position="21"/>
        <end position="241"/>
    </location>
</feature>
<dbReference type="Gene3D" id="3.40.50.1820">
    <property type="entry name" value="alpha/beta hydrolase"/>
    <property type="match status" value="1"/>
</dbReference>